<gene>
    <name evidence="2" type="ORF">ACFSJD_09170</name>
</gene>
<name>A0ABW4ERT9_9PSEU</name>
<evidence type="ECO:0000313" key="2">
    <source>
        <dbReference type="EMBL" id="MFD1517657.1"/>
    </source>
</evidence>
<organism evidence="2 3">
    <name type="scientific">Pseudonocardia yunnanensis</name>
    <dbReference type="NCBI Taxonomy" id="58107"/>
    <lineage>
        <taxon>Bacteria</taxon>
        <taxon>Bacillati</taxon>
        <taxon>Actinomycetota</taxon>
        <taxon>Actinomycetes</taxon>
        <taxon>Pseudonocardiales</taxon>
        <taxon>Pseudonocardiaceae</taxon>
        <taxon>Pseudonocardia</taxon>
    </lineage>
</organism>
<protein>
    <submittedName>
        <fullName evidence="2">Uncharacterized protein</fullName>
    </submittedName>
</protein>
<dbReference type="RefSeq" id="WP_344721457.1">
    <property type="nucleotide sequence ID" value="NZ_BAAAUS010000007.1"/>
</dbReference>
<evidence type="ECO:0000313" key="3">
    <source>
        <dbReference type="Proteomes" id="UP001597114"/>
    </source>
</evidence>
<reference evidence="3" key="1">
    <citation type="journal article" date="2019" name="Int. J. Syst. Evol. Microbiol.">
        <title>The Global Catalogue of Microorganisms (GCM) 10K type strain sequencing project: providing services to taxonomists for standard genome sequencing and annotation.</title>
        <authorList>
            <consortium name="The Broad Institute Genomics Platform"/>
            <consortium name="The Broad Institute Genome Sequencing Center for Infectious Disease"/>
            <person name="Wu L."/>
            <person name="Ma J."/>
        </authorList>
    </citation>
    <scope>NUCLEOTIDE SEQUENCE [LARGE SCALE GENOMIC DNA]</scope>
    <source>
        <strain evidence="3">CCM 7043</strain>
    </source>
</reference>
<accession>A0ABW4ERT9</accession>
<keyword evidence="3" id="KW-1185">Reference proteome</keyword>
<sequence>MGISTWATQIELIEAAVHCGKGANAADALERLTEATGANGTGWGLGITARSRALLTEGAAVEDAHGHGGLRPACGARAARQRRHRT</sequence>
<dbReference type="Proteomes" id="UP001597114">
    <property type="component" value="Unassembled WGS sequence"/>
</dbReference>
<dbReference type="EMBL" id="JBHUCO010000009">
    <property type="protein sequence ID" value="MFD1517657.1"/>
    <property type="molecule type" value="Genomic_DNA"/>
</dbReference>
<feature type="region of interest" description="Disordered" evidence="1">
    <location>
        <begin position="64"/>
        <end position="86"/>
    </location>
</feature>
<evidence type="ECO:0000256" key="1">
    <source>
        <dbReference type="SAM" id="MobiDB-lite"/>
    </source>
</evidence>
<comment type="caution">
    <text evidence="2">The sequence shown here is derived from an EMBL/GenBank/DDBJ whole genome shotgun (WGS) entry which is preliminary data.</text>
</comment>
<proteinExistence type="predicted"/>